<dbReference type="Proteomes" id="UP001060215">
    <property type="component" value="Chromosome 12"/>
</dbReference>
<protein>
    <submittedName>
        <fullName evidence="1">Phosphatidylinositol 4-kinase alpha 1</fullName>
    </submittedName>
</protein>
<proteinExistence type="predicted"/>
<name>A0ACC0FY88_9ERIC</name>
<dbReference type="EMBL" id="CM045769">
    <property type="protein sequence ID" value="KAI7993654.1"/>
    <property type="molecule type" value="Genomic_DNA"/>
</dbReference>
<evidence type="ECO:0000313" key="1">
    <source>
        <dbReference type="EMBL" id="KAI7993654.1"/>
    </source>
</evidence>
<accession>A0ACC0FY88</accession>
<evidence type="ECO:0000313" key="2">
    <source>
        <dbReference type="Proteomes" id="UP001060215"/>
    </source>
</evidence>
<reference evidence="1 2" key="1">
    <citation type="journal article" date="2022" name="Plant J.">
        <title>Chromosome-level genome of Camellia lanceoleosa provides a valuable resource for understanding genome evolution and self-incompatibility.</title>
        <authorList>
            <person name="Gong W."/>
            <person name="Xiao S."/>
            <person name="Wang L."/>
            <person name="Liao Z."/>
            <person name="Chang Y."/>
            <person name="Mo W."/>
            <person name="Hu G."/>
            <person name="Li W."/>
            <person name="Zhao G."/>
            <person name="Zhu H."/>
            <person name="Hu X."/>
            <person name="Ji K."/>
            <person name="Xiang X."/>
            <person name="Song Q."/>
            <person name="Yuan D."/>
            <person name="Jin S."/>
            <person name="Zhang L."/>
        </authorList>
    </citation>
    <scope>NUCLEOTIDE SEQUENCE [LARGE SCALE GENOMIC DNA]</scope>
    <source>
        <strain evidence="1">SQ_2022a</strain>
    </source>
</reference>
<gene>
    <name evidence="1" type="ORF">LOK49_LG11G01140</name>
</gene>
<keyword evidence="2" id="KW-1185">Reference proteome</keyword>
<comment type="caution">
    <text evidence="1">The sequence shown here is derived from an EMBL/GenBank/DDBJ whole genome shotgun (WGS) entry which is preliminary data.</text>
</comment>
<sequence length="146" mass="16420">MAEESTPNFGIGKEDDGEELGDFVRGESDYDDAFFPCVKGAGDSGSWCYHWLLLSLAAAAIFSHDPEWYELNSIKFPQSEAQSVSVFVHHLLNEQVDAPQLDPKVRGRETGSSLSDLKDQYHPVWGHIENYTAGREKRKQLLLMLC</sequence>
<organism evidence="1 2">
    <name type="scientific">Camellia lanceoleosa</name>
    <dbReference type="NCBI Taxonomy" id="1840588"/>
    <lineage>
        <taxon>Eukaryota</taxon>
        <taxon>Viridiplantae</taxon>
        <taxon>Streptophyta</taxon>
        <taxon>Embryophyta</taxon>
        <taxon>Tracheophyta</taxon>
        <taxon>Spermatophyta</taxon>
        <taxon>Magnoliopsida</taxon>
        <taxon>eudicotyledons</taxon>
        <taxon>Gunneridae</taxon>
        <taxon>Pentapetalae</taxon>
        <taxon>asterids</taxon>
        <taxon>Ericales</taxon>
        <taxon>Theaceae</taxon>
        <taxon>Camellia</taxon>
    </lineage>
</organism>